<dbReference type="SUPFAM" id="SSF53649">
    <property type="entry name" value="Alkaline phosphatase-like"/>
    <property type="match status" value="1"/>
</dbReference>
<dbReference type="Gene3D" id="3.40.720.10">
    <property type="entry name" value="Alkaline Phosphatase, subunit A"/>
    <property type="match status" value="1"/>
</dbReference>
<dbReference type="PANTHER" id="PTHR10974">
    <property type="entry name" value="FI08016P-RELATED"/>
    <property type="match status" value="1"/>
</dbReference>
<keyword evidence="3" id="KW-1185">Reference proteome</keyword>
<dbReference type="AlphaFoldDB" id="A0AAV1JSE0"/>
<comment type="caution">
    <text evidence="2">The sequence shown here is derived from an EMBL/GenBank/DDBJ whole genome shotgun (WGS) entry which is preliminary data.</text>
</comment>
<dbReference type="GO" id="GO:0005615">
    <property type="term" value="C:extracellular space"/>
    <property type="evidence" value="ECO:0007669"/>
    <property type="project" value="TreeGrafter"/>
</dbReference>
<dbReference type="InterPro" id="IPR017850">
    <property type="entry name" value="Alkaline_phosphatase_core_sf"/>
</dbReference>
<keyword evidence="1" id="KW-0472">Membrane</keyword>
<accession>A0AAV1JSE0</accession>
<reference evidence="2 3" key="1">
    <citation type="submission" date="2023-11" db="EMBL/GenBank/DDBJ databases">
        <authorList>
            <person name="Okamura Y."/>
        </authorList>
    </citation>
    <scope>NUCLEOTIDE SEQUENCE [LARGE SCALE GENOMIC DNA]</scope>
</reference>
<sequence length="669" mass="77977">MRQIKTSLWAVTIGSILLTFIIYHLYRSPLLPQFEDQPITPAVEKNHPLVASGDDDDYRQMKHVFLDEIYKNSVENDSDYSIEEEEHAQGRNMLATPGCKIPLMVVPYKKRVRKSKIEPCGQRIVFLTRSGPNHVRVLIKDELLKRNASYKNHYCCIRFYMKPEYEYEDGSEFSSCNKCENGDTFALQSDFINVQCFGYDSHNESRVIYDDVYAFCKKKKPLKRKRKCDERYNILLLGMDSMSLPRFAQTMTDTMSFMNNNFWLNYRGYHKVDDNTFPNLIAMLTGLRFQVFSDKCIGQMDSCNELLIWTAFKHAGYITAYGEDYVSLPDTFSRNFTFTTKPTDHYMKPFFKLAERSKNCEGTPYLCSGKATSGQQLLDYAYDFAMNYRDDPFFGLFWMNSFSHNPAHRPEDADKMYEDFLNRLFYTGVLKNTFVIFFSDHGVRFGKDRLNVEGYYDDRMPILFVLPPTSFKYKNPRKYQALVINQFRLVTPYDMSKTIGEVLRISQGKEESIEYVRFNNHQSTFDIIPGNRTCQDVFISEKWCSCHKLYPLSENDVEGIKAIEFISRYIQNKTTSVITKPCTSCININLDTILRIHFYSDEDKINLYYVMAIKMAPGDMVYEATVMRRGFEMEVVGTVNIISGYKGLGSCTISNSYKDRIFCVCQNEC</sequence>
<protein>
    <recommendedName>
        <fullName evidence="4">DUF229 domain containing protein</fullName>
    </recommendedName>
</protein>
<feature type="transmembrane region" description="Helical" evidence="1">
    <location>
        <begin position="7"/>
        <end position="26"/>
    </location>
</feature>
<evidence type="ECO:0000256" key="1">
    <source>
        <dbReference type="SAM" id="Phobius"/>
    </source>
</evidence>
<evidence type="ECO:0000313" key="2">
    <source>
        <dbReference type="EMBL" id="CAK1552180.1"/>
    </source>
</evidence>
<name>A0AAV1JSE0_9NEOP</name>
<dbReference type="PANTHER" id="PTHR10974:SF9">
    <property type="entry name" value="DUF229 DOMAIN CONTAINING PROTEIN-RELATED"/>
    <property type="match status" value="1"/>
</dbReference>
<dbReference type="Proteomes" id="UP001497472">
    <property type="component" value="Unassembled WGS sequence"/>
</dbReference>
<dbReference type="EMBL" id="CAVLEF010000132">
    <property type="protein sequence ID" value="CAK1552180.1"/>
    <property type="molecule type" value="Genomic_DNA"/>
</dbReference>
<evidence type="ECO:0008006" key="4">
    <source>
        <dbReference type="Google" id="ProtNLM"/>
    </source>
</evidence>
<dbReference type="FunFam" id="3.40.720.10:FF:000017">
    <property type="entry name" value="Predicted protein"/>
    <property type="match status" value="1"/>
</dbReference>
<dbReference type="InterPro" id="IPR004245">
    <property type="entry name" value="DUF229"/>
</dbReference>
<proteinExistence type="predicted"/>
<dbReference type="CDD" id="cd16021">
    <property type="entry name" value="ALP_like"/>
    <property type="match status" value="1"/>
</dbReference>
<dbReference type="Pfam" id="PF02995">
    <property type="entry name" value="DUF229"/>
    <property type="match status" value="1"/>
</dbReference>
<gene>
    <name evidence="2" type="ORF">LNINA_LOCUS11243</name>
</gene>
<organism evidence="2 3">
    <name type="scientific">Leptosia nina</name>
    <dbReference type="NCBI Taxonomy" id="320188"/>
    <lineage>
        <taxon>Eukaryota</taxon>
        <taxon>Metazoa</taxon>
        <taxon>Ecdysozoa</taxon>
        <taxon>Arthropoda</taxon>
        <taxon>Hexapoda</taxon>
        <taxon>Insecta</taxon>
        <taxon>Pterygota</taxon>
        <taxon>Neoptera</taxon>
        <taxon>Endopterygota</taxon>
        <taxon>Lepidoptera</taxon>
        <taxon>Glossata</taxon>
        <taxon>Ditrysia</taxon>
        <taxon>Papilionoidea</taxon>
        <taxon>Pieridae</taxon>
        <taxon>Pierinae</taxon>
        <taxon>Leptosia</taxon>
    </lineage>
</organism>
<keyword evidence="1" id="KW-1133">Transmembrane helix</keyword>
<evidence type="ECO:0000313" key="3">
    <source>
        <dbReference type="Proteomes" id="UP001497472"/>
    </source>
</evidence>
<keyword evidence="1" id="KW-0812">Transmembrane</keyword>